<protein>
    <recommendedName>
        <fullName evidence="9">Chaperone protein DnaJ</fullName>
    </recommendedName>
</protein>
<dbReference type="InterPro" id="IPR036869">
    <property type="entry name" value="J_dom_sf"/>
</dbReference>
<keyword evidence="7 9" id="KW-0346">Stress response</keyword>
<feature type="repeat" description="CXXCXGXG motif" evidence="9">
    <location>
        <begin position="166"/>
        <end position="173"/>
    </location>
</feature>
<keyword evidence="6 9" id="KW-0862">Zinc</keyword>
<dbReference type="InterPro" id="IPR012724">
    <property type="entry name" value="DnaJ"/>
</dbReference>
<feature type="repeat" description="CXXCXGXG motif" evidence="9">
    <location>
        <begin position="149"/>
        <end position="156"/>
    </location>
</feature>
<dbReference type="Pfam" id="PF00684">
    <property type="entry name" value="DnaJ_CXXCXGXG"/>
    <property type="match status" value="1"/>
</dbReference>
<evidence type="ECO:0000259" key="12">
    <source>
        <dbReference type="PROSITE" id="PS51188"/>
    </source>
</evidence>
<dbReference type="PANTHER" id="PTHR43096:SF48">
    <property type="entry name" value="CHAPERONE PROTEIN DNAJ"/>
    <property type="match status" value="1"/>
</dbReference>
<comment type="similarity">
    <text evidence="9">Belongs to the DnaJ family.</text>
</comment>
<keyword evidence="2 9" id="KW-0235">DNA replication</keyword>
<dbReference type="PROSITE" id="PS51188">
    <property type="entry name" value="ZF_CR"/>
    <property type="match status" value="1"/>
</dbReference>
<feature type="binding site" evidence="9">
    <location>
        <position position="169"/>
    </location>
    <ligand>
        <name>Zn(2+)</name>
        <dbReference type="ChEBI" id="CHEBI:29105"/>
        <label>2</label>
    </ligand>
</feature>
<comment type="domain">
    <text evidence="9">The J domain is necessary and sufficient to stimulate DnaK ATPase activity. Zinc center 1 plays an important role in the autonomous, DnaK-independent chaperone activity of DnaJ. Zinc center 2 is essential for interaction with DnaK and for DnaJ activity.</text>
</comment>
<dbReference type="CDD" id="cd10747">
    <property type="entry name" value="DnaJ_C"/>
    <property type="match status" value="1"/>
</dbReference>
<evidence type="ECO:0000256" key="7">
    <source>
        <dbReference type="ARBA" id="ARBA00023016"/>
    </source>
</evidence>
<feature type="domain" description="CR-type" evidence="12">
    <location>
        <begin position="136"/>
        <end position="214"/>
    </location>
</feature>
<evidence type="ECO:0000256" key="2">
    <source>
        <dbReference type="ARBA" id="ARBA00022705"/>
    </source>
</evidence>
<dbReference type="NCBIfam" id="NF008035">
    <property type="entry name" value="PRK10767.1"/>
    <property type="match status" value="1"/>
</dbReference>
<sequence length="376" mass="40082">MSKRDFYEILEVERTATDAELKVAFRKSAMKWHPDRNPGDAAAEAKFKEVNAAYDCLKDPQKRAAYDRFGHAAFEQGGFGGGGGAGGADMSDFMSDIFDSFFGGGGGGRARSSGGRERGADLRYNMEITLDDAFSGKTAQIRIPTSITCEVCSGTGAKAGSKPRQCPTCGGAGKVRASQGFFLMERTCPGCGGRGEIIDDPCGACQGAGRVTRERTLEVAIPAGVEDGTRIRLGGEGEAGTRGGPAGDLYIFLSIEPHPLFQRDGADLYCRAPIPMTTAALGGSFDAPTIDGGRTRVKIPEGTQSGMQFRLKGKGMPVLRSKEFGDMYIQAVVEIPQKLTRRQRELLESFAAESSEANHPESSGFFSRVKEFFGGA</sequence>
<evidence type="ECO:0000256" key="9">
    <source>
        <dbReference type="HAMAP-Rule" id="MF_01152"/>
    </source>
</evidence>
<feature type="binding site" evidence="9">
    <location>
        <position position="205"/>
    </location>
    <ligand>
        <name>Zn(2+)</name>
        <dbReference type="ChEBI" id="CHEBI:29105"/>
        <label>1</label>
    </ligand>
</feature>
<evidence type="ECO:0000313" key="13">
    <source>
        <dbReference type="EMBL" id="MFD1705057.1"/>
    </source>
</evidence>
<evidence type="ECO:0000256" key="6">
    <source>
        <dbReference type="ARBA" id="ARBA00022833"/>
    </source>
</evidence>
<keyword evidence="8 9" id="KW-0143">Chaperone</keyword>
<comment type="subunit">
    <text evidence="9">Homodimer.</text>
</comment>
<accession>A0ABW4KDK8</accession>
<dbReference type="GO" id="GO:0016491">
    <property type="term" value="F:oxidoreductase activity"/>
    <property type="evidence" value="ECO:0007669"/>
    <property type="project" value="UniProtKB-KW"/>
</dbReference>
<feature type="binding site" evidence="9">
    <location>
        <position position="202"/>
    </location>
    <ligand>
        <name>Zn(2+)</name>
        <dbReference type="ChEBI" id="CHEBI:29105"/>
        <label>1</label>
    </ligand>
</feature>
<feature type="binding site" evidence="9">
    <location>
        <position position="191"/>
    </location>
    <ligand>
        <name>Zn(2+)</name>
        <dbReference type="ChEBI" id="CHEBI:29105"/>
        <label>2</label>
    </ligand>
</feature>
<evidence type="ECO:0000256" key="5">
    <source>
        <dbReference type="ARBA" id="ARBA00022771"/>
    </source>
</evidence>
<gene>
    <name evidence="9 13" type="primary">dnaJ</name>
    <name evidence="13" type="ORF">ACFSCV_18785</name>
</gene>
<keyword evidence="5 9" id="KW-0863">Zinc-finger</keyword>
<evidence type="ECO:0000256" key="10">
    <source>
        <dbReference type="PROSITE-ProRule" id="PRU00546"/>
    </source>
</evidence>
<dbReference type="Pfam" id="PF01556">
    <property type="entry name" value="DnaJ_C"/>
    <property type="match status" value="1"/>
</dbReference>
<dbReference type="HAMAP" id="MF_01152">
    <property type="entry name" value="DnaJ"/>
    <property type="match status" value="1"/>
</dbReference>
<dbReference type="InterPro" id="IPR008971">
    <property type="entry name" value="HSP40/DnaJ_pept-bd"/>
</dbReference>
<feature type="zinc finger region" description="CR-type" evidence="10">
    <location>
        <begin position="136"/>
        <end position="214"/>
    </location>
</feature>
<dbReference type="SMART" id="SM00271">
    <property type="entry name" value="DnaJ"/>
    <property type="match status" value="1"/>
</dbReference>
<feature type="binding site" evidence="9">
    <location>
        <position position="188"/>
    </location>
    <ligand>
        <name>Zn(2+)</name>
        <dbReference type="ChEBI" id="CHEBI:29105"/>
        <label>2</label>
    </ligand>
</feature>
<evidence type="ECO:0000256" key="1">
    <source>
        <dbReference type="ARBA" id="ARBA00022490"/>
    </source>
</evidence>
<feature type="binding site" evidence="9">
    <location>
        <position position="166"/>
    </location>
    <ligand>
        <name>Zn(2+)</name>
        <dbReference type="ChEBI" id="CHEBI:29105"/>
        <label>2</label>
    </ligand>
</feature>
<dbReference type="PRINTS" id="PR00625">
    <property type="entry name" value="JDOMAIN"/>
</dbReference>
<dbReference type="SUPFAM" id="SSF46565">
    <property type="entry name" value="Chaperone J-domain"/>
    <property type="match status" value="1"/>
</dbReference>
<dbReference type="Gene3D" id="2.10.230.10">
    <property type="entry name" value="Heat shock protein DnaJ, cysteine-rich domain"/>
    <property type="match status" value="1"/>
</dbReference>
<feature type="repeat" description="CXXCXGXG motif" evidence="9">
    <location>
        <begin position="188"/>
        <end position="195"/>
    </location>
</feature>
<evidence type="ECO:0000313" key="14">
    <source>
        <dbReference type="Proteomes" id="UP001597308"/>
    </source>
</evidence>
<comment type="cofactor">
    <cofactor evidence="9">
        <name>Zn(2+)</name>
        <dbReference type="ChEBI" id="CHEBI:29105"/>
    </cofactor>
    <text evidence="9">Binds 2 Zn(2+) ions per monomer.</text>
</comment>
<dbReference type="InterPro" id="IPR001623">
    <property type="entry name" value="DnaJ_domain"/>
</dbReference>
<comment type="subcellular location">
    <subcellularLocation>
        <location evidence="9">Cytoplasm</location>
    </subcellularLocation>
</comment>
<keyword evidence="13" id="KW-0560">Oxidoreductase</keyword>
<dbReference type="PROSITE" id="PS50076">
    <property type="entry name" value="DNAJ_2"/>
    <property type="match status" value="1"/>
</dbReference>
<dbReference type="CDD" id="cd06257">
    <property type="entry name" value="DnaJ"/>
    <property type="match status" value="1"/>
</dbReference>
<organism evidence="13 14">
    <name type="scientific">Methylopila henanensis</name>
    <dbReference type="NCBI Taxonomy" id="873516"/>
    <lineage>
        <taxon>Bacteria</taxon>
        <taxon>Pseudomonadati</taxon>
        <taxon>Pseudomonadota</taxon>
        <taxon>Alphaproteobacteria</taxon>
        <taxon>Hyphomicrobiales</taxon>
        <taxon>Methylopilaceae</taxon>
        <taxon>Methylopila</taxon>
    </lineage>
</organism>
<feature type="binding site" evidence="9">
    <location>
        <position position="152"/>
    </location>
    <ligand>
        <name>Zn(2+)</name>
        <dbReference type="ChEBI" id="CHEBI:29105"/>
        <label>1</label>
    </ligand>
</feature>
<dbReference type="SUPFAM" id="SSF49493">
    <property type="entry name" value="HSP40/DnaJ peptide-binding domain"/>
    <property type="match status" value="2"/>
</dbReference>
<dbReference type="EMBL" id="JBHUER010000014">
    <property type="protein sequence ID" value="MFD1705057.1"/>
    <property type="molecule type" value="Genomic_DNA"/>
</dbReference>
<dbReference type="InterPro" id="IPR018253">
    <property type="entry name" value="DnaJ_domain_CS"/>
</dbReference>
<reference evidence="14" key="1">
    <citation type="journal article" date="2019" name="Int. J. Syst. Evol. Microbiol.">
        <title>The Global Catalogue of Microorganisms (GCM) 10K type strain sequencing project: providing services to taxonomists for standard genome sequencing and annotation.</title>
        <authorList>
            <consortium name="The Broad Institute Genomics Platform"/>
            <consortium name="The Broad Institute Genome Sequencing Center for Infectious Disease"/>
            <person name="Wu L."/>
            <person name="Ma J."/>
        </authorList>
    </citation>
    <scope>NUCLEOTIDE SEQUENCE [LARGE SCALE GENOMIC DNA]</scope>
    <source>
        <strain evidence="14">KCTC 23707</strain>
    </source>
</reference>
<dbReference type="SUPFAM" id="SSF57938">
    <property type="entry name" value="DnaJ/Hsp40 cysteine-rich domain"/>
    <property type="match status" value="1"/>
</dbReference>
<feature type="domain" description="J" evidence="11">
    <location>
        <begin position="5"/>
        <end position="70"/>
    </location>
</feature>
<name>A0ABW4KDK8_9HYPH</name>
<dbReference type="PANTHER" id="PTHR43096">
    <property type="entry name" value="DNAJ HOMOLOG 1, MITOCHONDRIAL-RELATED"/>
    <property type="match status" value="1"/>
</dbReference>
<dbReference type="RefSeq" id="WP_378801110.1">
    <property type="nucleotide sequence ID" value="NZ_JBHUER010000014.1"/>
</dbReference>
<evidence type="ECO:0000259" key="11">
    <source>
        <dbReference type="PROSITE" id="PS50076"/>
    </source>
</evidence>
<dbReference type="InterPro" id="IPR001305">
    <property type="entry name" value="HSP_DnaJ_Cys-rich_dom"/>
</dbReference>
<comment type="caution">
    <text evidence="13">The sequence shown here is derived from an EMBL/GenBank/DDBJ whole genome shotgun (WGS) entry which is preliminary data.</text>
</comment>
<evidence type="ECO:0000256" key="4">
    <source>
        <dbReference type="ARBA" id="ARBA00022737"/>
    </source>
</evidence>
<keyword evidence="4 9" id="KW-0677">Repeat</keyword>
<evidence type="ECO:0000256" key="8">
    <source>
        <dbReference type="ARBA" id="ARBA00023186"/>
    </source>
</evidence>
<keyword evidence="1 9" id="KW-0963">Cytoplasm</keyword>
<dbReference type="NCBIfam" id="TIGR02349">
    <property type="entry name" value="DnaJ_bact"/>
    <property type="match status" value="1"/>
</dbReference>
<dbReference type="CDD" id="cd10719">
    <property type="entry name" value="DnaJ_zf"/>
    <property type="match status" value="1"/>
</dbReference>
<feature type="binding site" evidence="9">
    <location>
        <position position="149"/>
    </location>
    <ligand>
        <name>Zn(2+)</name>
        <dbReference type="ChEBI" id="CHEBI:29105"/>
        <label>1</label>
    </ligand>
</feature>
<dbReference type="Pfam" id="PF00226">
    <property type="entry name" value="DnaJ"/>
    <property type="match status" value="1"/>
</dbReference>
<evidence type="ECO:0000256" key="3">
    <source>
        <dbReference type="ARBA" id="ARBA00022723"/>
    </source>
</evidence>
<dbReference type="Gene3D" id="2.60.260.20">
    <property type="entry name" value="Urease metallochaperone UreE, N-terminal domain"/>
    <property type="match status" value="2"/>
</dbReference>
<feature type="repeat" description="CXXCXGXG motif" evidence="9">
    <location>
        <begin position="202"/>
        <end position="209"/>
    </location>
</feature>
<dbReference type="Proteomes" id="UP001597308">
    <property type="component" value="Unassembled WGS sequence"/>
</dbReference>
<comment type="function">
    <text evidence="9">Participates actively in the response to hyperosmotic and heat shock by preventing the aggregation of stress-denatured proteins and by disaggregating proteins, also in an autonomous, DnaK-independent fashion. Unfolded proteins bind initially to DnaJ; upon interaction with the DnaJ-bound protein, DnaK hydrolyzes its bound ATP, resulting in the formation of a stable complex. GrpE releases ADP from DnaK; ATP binding to DnaK triggers the release of the substrate protein, thus completing the reaction cycle. Several rounds of ATP-dependent interactions between DnaJ, DnaK and GrpE are required for fully efficient folding. Also involved, together with DnaK and GrpE, in the DNA replication of plasmids through activation of initiation proteins.</text>
</comment>
<proteinExistence type="inferred from homology"/>
<dbReference type="InterPro" id="IPR036410">
    <property type="entry name" value="HSP_DnaJ_Cys-rich_dom_sf"/>
</dbReference>
<keyword evidence="14" id="KW-1185">Reference proteome</keyword>
<dbReference type="Gene3D" id="1.10.287.110">
    <property type="entry name" value="DnaJ domain"/>
    <property type="match status" value="1"/>
</dbReference>
<dbReference type="InterPro" id="IPR002939">
    <property type="entry name" value="DnaJ_C"/>
</dbReference>
<dbReference type="PROSITE" id="PS00636">
    <property type="entry name" value="DNAJ_1"/>
    <property type="match status" value="1"/>
</dbReference>
<keyword evidence="3 9" id="KW-0479">Metal-binding</keyword>